<accession>I0AKI5</accession>
<name>I0AKI5_IGNAJ</name>
<evidence type="ECO:0000313" key="3">
    <source>
        <dbReference type="Proteomes" id="UP000007394"/>
    </source>
</evidence>
<gene>
    <name evidence="2" type="ordered locus">IALB_1785</name>
</gene>
<keyword evidence="3" id="KW-1185">Reference proteome</keyword>
<keyword evidence="1" id="KW-0472">Membrane</keyword>
<evidence type="ECO:0000256" key="1">
    <source>
        <dbReference type="SAM" id="Phobius"/>
    </source>
</evidence>
<keyword evidence="1" id="KW-1133">Transmembrane helix</keyword>
<dbReference type="AlphaFoldDB" id="I0AKI5"/>
<dbReference type="STRING" id="945713.IALB_1785"/>
<dbReference type="KEGG" id="ial:IALB_1785"/>
<evidence type="ECO:0000313" key="2">
    <source>
        <dbReference type="EMBL" id="AFH49492.1"/>
    </source>
</evidence>
<dbReference type="HOGENOM" id="CLU_1452616_0_0_10"/>
<sequence>MEFRAFILKRFNFPKNYIAFAIISILLFNSSGYLILFISSTHFVKKIVHEKLLDEELKDEITLLSISKKDIAENKISFQWVDSREFRFNGKIYDIKKNLSDADSLRFLCYYDDKENLLEELFHSFSKSEIERNKDRSNQISLLTFLGLYIQKPAQLMVDFYSHKIQLCYFNQTNQFFAEVITPPPQ</sequence>
<dbReference type="Proteomes" id="UP000007394">
    <property type="component" value="Chromosome"/>
</dbReference>
<feature type="transmembrane region" description="Helical" evidence="1">
    <location>
        <begin position="17"/>
        <end position="38"/>
    </location>
</feature>
<organism evidence="2 3">
    <name type="scientific">Ignavibacterium album (strain DSM 19864 / JCM 16511 / NBRC 101810 / Mat9-16)</name>
    <dbReference type="NCBI Taxonomy" id="945713"/>
    <lineage>
        <taxon>Bacteria</taxon>
        <taxon>Pseudomonadati</taxon>
        <taxon>Ignavibacteriota</taxon>
        <taxon>Ignavibacteria</taxon>
        <taxon>Ignavibacteriales</taxon>
        <taxon>Ignavibacteriaceae</taxon>
        <taxon>Ignavibacterium</taxon>
    </lineage>
</organism>
<dbReference type="EMBL" id="CP003418">
    <property type="protein sequence ID" value="AFH49492.1"/>
    <property type="molecule type" value="Genomic_DNA"/>
</dbReference>
<protein>
    <submittedName>
        <fullName evidence="2">Uncharacterized protein</fullName>
    </submittedName>
</protein>
<proteinExistence type="predicted"/>
<reference evidence="2 3" key="1">
    <citation type="journal article" date="2012" name="Front. Microbiol.">
        <title>Complete genome of Ignavibacterium album, a metabolically versatile, flagellated, facultative anaerobe from the phylum Chlorobi.</title>
        <authorList>
            <person name="Liu Z."/>
            <person name="Frigaard N.-U."/>
            <person name="Vogl K."/>
            <person name="Iino T."/>
            <person name="Ohkuma M."/>
            <person name="Overmann J."/>
            <person name="Bryant D.A."/>
        </authorList>
    </citation>
    <scope>NUCLEOTIDE SEQUENCE [LARGE SCALE GENOMIC DNA]</scope>
    <source>
        <strain evidence="3">DSM 19864 / JCM 16511 / NBRC 101810 / Mat9-16</strain>
    </source>
</reference>
<keyword evidence="1" id="KW-0812">Transmembrane</keyword>